<dbReference type="EMBL" id="PCSW01000103">
    <property type="protein sequence ID" value="PIP57380.1"/>
    <property type="molecule type" value="Genomic_DNA"/>
</dbReference>
<dbReference type="AlphaFoldDB" id="A0A2H0BK13"/>
<evidence type="ECO:0000259" key="1">
    <source>
        <dbReference type="Pfam" id="PF08308"/>
    </source>
</evidence>
<organism evidence="2 3">
    <name type="scientific">Candidatus Woesebacteria bacterium CG22_combo_CG10-13_8_21_14_all_39_10</name>
    <dbReference type="NCBI Taxonomy" id="1975059"/>
    <lineage>
        <taxon>Bacteria</taxon>
        <taxon>Candidatus Woeseibacteriota</taxon>
    </lineage>
</organism>
<comment type="caution">
    <text evidence="2">The sequence shown here is derived from an EMBL/GenBank/DDBJ whole genome shotgun (WGS) entry which is preliminary data.</text>
</comment>
<protein>
    <recommendedName>
        <fullName evidence="1">PEGA domain-containing protein</fullName>
    </recommendedName>
</protein>
<evidence type="ECO:0000313" key="3">
    <source>
        <dbReference type="Proteomes" id="UP000229847"/>
    </source>
</evidence>
<dbReference type="SUPFAM" id="SSF82171">
    <property type="entry name" value="DPP6 N-terminal domain-like"/>
    <property type="match status" value="1"/>
</dbReference>
<dbReference type="InterPro" id="IPR013229">
    <property type="entry name" value="PEGA"/>
</dbReference>
<name>A0A2H0BK13_9BACT</name>
<feature type="domain" description="PEGA" evidence="1">
    <location>
        <begin position="43"/>
        <end position="107"/>
    </location>
</feature>
<sequence>MTKIRVLLFFLGIVVVGLLGYLAVTYAKGYRLDFKTLKFISKGILVVKTDPTGAQVFVNKDLIGASDSNFSLAPGTYDVEIRKNGFMNWYKRLSIEKETVTEIKADLFKSTPSFTPITQDGAIQPVSSDNFSQIVYAGKDGLWVLENINFPIGFAKGPRQITDGDLAPSTSLGASWQFSPDGRELLLKTSAGSFLLEAGKFIPQSQRINISSKEKATLEIWSKEKETKILVQSRNSPPELQDLLQRKANLIVFSPDETKILYTASASGTLSSNLIKPIPGASTQTEDRNIKIDHTYVYDIKEDRNFLIDPSDNWERRKLFWLPNSRNLVLGEEGKITIMDYDGTNRQVVFSGGYTPPYVFPYLNGEKLLILTNLGADSQTPNLYSISIK</sequence>
<reference evidence="2 3" key="1">
    <citation type="submission" date="2017-09" db="EMBL/GenBank/DDBJ databases">
        <title>Depth-based differentiation of microbial function through sediment-hosted aquifers and enrichment of novel symbionts in the deep terrestrial subsurface.</title>
        <authorList>
            <person name="Probst A.J."/>
            <person name="Ladd B."/>
            <person name="Jarett J.K."/>
            <person name="Geller-Mcgrath D.E."/>
            <person name="Sieber C.M."/>
            <person name="Emerson J.B."/>
            <person name="Anantharaman K."/>
            <person name="Thomas B.C."/>
            <person name="Malmstrom R."/>
            <person name="Stieglmeier M."/>
            <person name="Klingl A."/>
            <person name="Woyke T."/>
            <person name="Ryan C.M."/>
            <person name="Banfield J.F."/>
        </authorList>
    </citation>
    <scope>NUCLEOTIDE SEQUENCE [LARGE SCALE GENOMIC DNA]</scope>
    <source>
        <strain evidence="2">CG22_combo_CG10-13_8_21_14_all_39_10</strain>
    </source>
</reference>
<dbReference type="Pfam" id="PF08308">
    <property type="entry name" value="PEGA"/>
    <property type="match status" value="1"/>
</dbReference>
<gene>
    <name evidence="2" type="ORF">COX03_03395</name>
</gene>
<proteinExistence type="predicted"/>
<accession>A0A2H0BK13</accession>
<dbReference type="Proteomes" id="UP000229847">
    <property type="component" value="Unassembled WGS sequence"/>
</dbReference>
<evidence type="ECO:0000313" key="2">
    <source>
        <dbReference type="EMBL" id="PIP57380.1"/>
    </source>
</evidence>